<comment type="subunit">
    <text evidence="1">Component of the TIM23 complex.</text>
</comment>
<evidence type="ECO:0000256" key="1">
    <source>
        <dbReference type="RuleBase" id="RU365079"/>
    </source>
</evidence>
<keyword evidence="1" id="KW-0813">Transport</keyword>
<accession>A0AAD8PEX9</accession>
<proteinExistence type="inferred from homology"/>
<dbReference type="Proteomes" id="UP001230268">
    <property type="component" value="Unassembled WGS sequence"/>
</dbReference>
<reference evidence="3" key="1">
    <citation type="submission" date="2023-08" db="EMBL/GenBank/DDBJ databases">
        <title>Draft sequence of the Babesia gibsoni genome.</title>
        <authorList>
            <person name="Yamagishi J.Y."/>
            <person name="Xuan X.X."/>
        </authorList>
    </citation>
    <scope>NUCLEOTIDE SEQUENCE</scope>
    <source>
        <strain evidence="3">Azabu</strain>
    </source>
</reference>
<dbReference type="SMART" id="SM00577">
    <property type="entry name" value="CPDc"/>
    <property type="match status" value="1"/>
</dbReference>
<feature type="domain" description="FCP1 homology" evidence="2">
    <location>
        <begin position="259"/>
        <end position="473"/>
    </location>
</feature>
<dbReference type="SUPFAM" id="SSF56784">
    <property type="entry name" value="HAD-like"/>
    <property type="match status" value="1"/>
</dbReference>
<dbReference type="InterPro" id="IPR036412">
    <property type="entry name" value="HAD-like_sf"/>
</dbReference>
<comment type="caution">
    <text evidence="3">The sequence shown here is derived from an EMBL/GenBank/DDBJ whole genome shotgun (WGS) entry which is preliminary data.</text>
</comment>
<comment type="similarity">
    <text evidence="1">Belongs to the TIM50 family.</text>
</comment>
<dbReference type="PANTHER" id="PTHR12210">
    <property type="entry name" value="DULLARD PROTEIN PHOSPHATASE"/>
    <property type="match status" value="1"/>
</dbReference>
<keyword evidence="1" id="KW-0496">Mitochondrion</keyword>
<evidence type="ECO:0000313" key="4">
    <source>
        <dbReference type="Proteomes" id="UP001230268"/>
    </source>
</evidence>
<protein>
    <recommendedName>
        <fullName evidence="1">Mitochondrial import inner membrane translocase subunit TIM50</fullName>
    </recommendedName>
</protein>
<evidence type="ECO:0000313" key="3">
    <source>
        <dbReference type="EMBL" id="KAK1444024.1"/>
    </source>
</evidence>
<dbReference type="AlphaFoldDB" id="A0AAD8PEX9"/>
<dbReference type="InterPro" id="IPR004274">
    <property type="entry name" value="FCP1_dom"/>
</dbReference>
<dbReference type="InterPro" id="IPR050365">
    <property type="entry name" value="TIM50"/>
</dbReference>
<gene>
    <name evidence="3" type="ORF">BgAZ_209000</name>
</gene>
<dbReference type="Gene3D" id="3.40.50.1000">
    <property type="entry name" value="HAD superfamily/HAD-like"/>
    <property type="match status" value="1"/>
</dbReference>
<evidence type="ECO:0000259" key="2">
    <source>
        <dbReference type="PROSITE" id="PS50969"/>
    </source>
</evidence>
<comment type="function">
    <text evidence="1">Essential component of the TIM23 complex, a complex that mediates the translocation of transit peptide-containing proteins across the mitochondrial inner membrane.</text>
</comment>
<sequence>MSLPVPDSPIDPVVGTKGLASLLTEISNCGALLEGSSLKYERLLNGERKRVACSISVPTTPSSLEIGDEDSWCHKTDILGDSNDIDTSAEDDFDSMDDECDIALTLSLEPSQDDYDNADDRTCDNYCNTATITPTSDDETLFFDDNESYEIDVARDDKGPAVSPECIPGLLLRYIDSTPALQSTAMRLLITKSAIGDIDAIPSQIIRYNTSRAVHYSKLGYYFDSLSIFKGERNALNEIKGVDKKPVETSEEPKTGQEAPLGKLLIVLDLDETLIHMHDRRNDHFDYMVNIVEKEDSDLAYDSTITSNPDIIGFIVHPNMQVSLRPGVVEFMNYLRAHSSLYKVALYTAGTRHYANAILHALDPECEVILPELRHYRDSCEVATTPKSLRGLPATRLGIGNHHRDESVPQFYLKKDLEIFDWPMERLVFFDNSLLSFMNNPENGVWIKPWRGVQPFIEKGMVYVNYNATLSVDNSAKIPGQDRLYEFSQIIELLEELKDKRDVREHLRKKFTLSEIVKEAKTKVDGVLELD</sequence>
<dbReference type="GO" id="GO:0015031">
    <property type="term" value="P:protein transport"/>
    <property type="evidence" value="ECO:0007669"/>
    <property type="project" value="UniProtKB-KW"/>
</dbReference>
<dbReference type="Pfam" id="PF03031">
    <property type="entry name" value="NIF"/>
    <property type="match status" value="1"/>
</dbReference>
<name>A0AAD8PEX9_BABGI</name>
<comment type="subcellular location">
    <subcellularLocation>
        <location evidence="1">Mitochondrion inner membrane</location>
        <topology evidence="1">Single-pass membrane protein</topology>
    </subcellularLocation>
</comment>
<dbReference type="InterPro" id="IPR023214">
    <property type="entry name" value="HAD_sf"/>
</dbReference>
<dbReference type="PROSITE" id="PS50969">
    <property type="entry name" value="FCP1"/>
    <property type="match status" value="1"/>
</dbReference>
<keyword evidence="1" id="KW-0811">Translocation</keyword>
<organism evidence="3 4">
    <name type="scientific">Babesia gibsoni</name>
    <dbReference type="NCBI Taxonomy" id="33632"/>
    <lineage>
        <taxon>Eukaryota</taxon>
        <taxon>Sar</taxon>
        <taxon>Alveolata</taxon>
        <taxon>Apicomplexa</taxon>
        <taxon>Aconoidasida</taxon>
        <taxon>Piroplasmida</taxon>
        <taxon>Babesiidae</taxon>
        <taxon>Babesia</taxon>
    </lineage>
</organism>
<dbReference type="GO" id="GO:0005744">
    <property type="term" value="C:TIM23 mitochondrial import inner membrane translocase complex"/>
    <property type="evidence" value="ECO:0007669"/>
    <property type="project" value="UniProtKB-UniRule"/>
</dbReference>
<dbReference type="EMBL" id="JAVEPI010000002">
    <property type="protein sequence ID" value="KAK1444024.1"/>
    <property type="molecule type" value="Genomic_DNA"/>
</dbReference>
<keyword evidence="1" id="KW-0809">Transit peptide</keyword>
<keyword evidence="1" id="KW-0653">Protein transport</keyword>
<keyword evidence="4" id="KW-1185">Reference proteome</keyword>